<dbReference type="SUPFAM" id="SSF55874">
    <property type="entry name" value="ATPase domain of HSP90 chaperone/DNA topoisomerase II/histidine kinase"/>
    <property type="match status" value="1"/>
</dbReference>
<dbReference type="GO" id="GO:0004674">
    <property type="term" value="F:protein serine/threonine kinase activity"/>
    <property type="evidence" value="ECO:0007669"/>
    <property type="project" value="UniProtKB-KW"/>
</dbReference>
<keyword evidence="1" id="KW-0808">Transferase</keyword>
<feature type="domain" description="Histidine kinase/HSP90-like ATPase" evidence="2">
    <location>
        <begin position="37"/>
        <end position="122"/>
    </location>
</feature>
<dbReference type="RefSeq" id="WP_132424425.1">
    <property type="nucleotide sequence ID" value="NZ_SMFZ01000001.1"/>
</dbReference>
<keyword evidence="1" id="KW-0723">Serine/threonine-protein kinase</keyword>
<name>A0A4R1HVG4_PSEEN</name>
<dbReference type="InterPro" id="IPR036890">
    <property type="entry name" value="HATPase_C_sf"/>
</dbReference>
<protein>
    <recommendedName>
        <fullName evidence="2">Histidine kinase/HSP90-like ATPase domain-containing protein</fullName>
    </recommendedName>
</protein>
<dbReference type="EMBL" id="SMFZ01000001">
    <property type="protein sequence ID" value="TCK26737.1"/>
    <property type="molecule type" value="Genomic_DNA"/>
</dbReference>
<comment type="caution">
    <text evidence="3">The sequence shown here is derived from an EMBL/GenBank/DDBJ whole genome shotgun (WGS) entry which is preliminary data.</text>
</comment>
<dbReference type="AlphaFoldDB" id="A0A4R1HVG4"/>
<reference evidence="3 4" key="1">
    <citation type="submission" date="2019-03" db="EMBL/GenBank/DDBJ databases">
        <title>Sequencing the genomes of 1000 actinobacteria strains.</title>
        <authorList>
            <person name="Klenk H.-P."/>
        </authorList>
    </citation>
    <scope>NUCLEOTIDE SEQUENCE [LARGE SCALE GENOMIC DNA]</scope>
    <source>
        <strain evidence="3 4">DSM 44969</strain>
    </source>
</reference>
<evidence type="ECO:0000259" key="2">
    <source>
        <dbReference type="Pfam" id="PF13581"/>
    </source>
</evidence>
<dbReference type="PANTHER" id="PTHR35526:SF3">
    <property type="entry name" value="ANTI-SIGMA-F FACTOR RSBW"/>
    <property type="match status" value="1"/>
</dbReference>
<proteinExistence type="predicted"/>
<dbReference type="Proteomes" id="UP000295560">
    <property type="component" value="Unassembled WGS sequence"/>
</dbReference>
<dbReference type="Pfam" id="PF13581">
    <property type="entry name" value="HATPase_c_2"/>
    <property type="match status" value="1"/>
</dbReference>
<dbReference type="CDD" id="cd16936">
    <property type="entry name" value="HATPase_RsbW-like"/>
    <property type="match status" value="1"/>
</dbReference>
<keyword evidence="1" id="KW-0418">Kinase</keyword>
<dbReference type="PANTHER" id="PTHR35526">
    <property type="entry name" value="ANTI-SIGMA-F FACTOR RSBW-RELATED"/>
    <property type="match status" value="1"/>
</dbReference>
<dbReference type="InterPro" id="IPR050267">
    <property type="entry name" value="Anti-sigma-factor_SerPK"/>
</dbReference>
<dbReference type="InterPro" id="IPR003594">
    <property type="entry name" value="HATPase_dom"/>
</dbReference>
<organism evidence="3 4">
    <name type="scientific">Pseudonocardia endophytica</name>
    <dbReference type="NCBI Taxonomy" id="401976"/>
    <lineage>
        <taxon>Bacteria</taxon>
        <taxon>Bacillati</taxon>
        <taxon>Actinomycetota</taxon>
        <taxon>Actinomycetes</taxon>
        <taxon>Pseudonocardiales</taxon>
        <taxon>Pseudonocardiaceae</taxon>
        <taxon>Pseudonocardia</taxon>
    </lineage>
</organism>
<evidence type="ECO:0000313" key="3">
    <source>
        <dbReference type="EMBL" id="TCK26737.1"/>
    </source>
</evidence>
<gene>
    <name evidence="3" type="ORF">EV378_2582</name>
</gene>
<sequence>MAVAHTIPRGFTLIGCVATDLPTVRHLVRGLVDGGDLACDTALVVTELVTNAIDHGAGVDVLRVSVLPRSVVVEVDDHDAGGTPTVGRAGDDGACGHGLVLVGSCACWDVVWTDTGKTVWAILDAASRYDEAVPDLGGRPARPS</sequence>
<evidence type="ECO:0000256" key="1">
    <source>
        <dbReference type="ARBA" id="ARBA00022527"/>
    </source>
</evidence>
<dbReference type="OrthoDB" id="3478628at2"/>
<keyword evidence="4" id="KW-1185">Reference proteome</keyword>
<dbReference type="Gene3D" id="3.30.565.10">
    <property type="entry name" value="Histidine kinase-like ATPase, C-terminal domain"/>
    <property type="match status" value="1"/>
</dbReference>
<accession>A0A4R1HVG4</accession>
<evidence type="ECO:0000313" key="4">
    <source>
        <dbReference type="Proteomes" id="UP000295560"/>
    </source>
</evidence>